<name>A0ABY7DWV8_MYAAR</name>
<proteinExistence type="predicted"/>
<reference evidence="3" key="1">
    <citation type="submission" date="2022-11" db="EMBL/GenBank/DDBJ databases">
        <title>Centuries of genome instability and evolution in soft-shell clam transmissible cancer (bioRxiv).</title>
        <authorList>
            <person name="Hart S.F.M."/>
            <person name="Yonemitsu M.A."/>
            <person name="Giersch R.M."/>
            <person name="Beal B.F."/>
            <person name="Arriagada G."/>
            <person name="Davis B.W."/>
            <person name="Ostrander E.A."/>
            <person name="Goff S.P."/>
            <person name="Metzger M.J."/>
        </authorList>
    </citation>
    <scope>NUCLEOTIDE SEQUENCE</scope>
    <source>
        <strain evidence="3">MELC-2E11</strain>
        <tissue evidence="3">Siphon/mantle</tissue>
    </source>
</reference>
<evidence type="ECO:0000256" key="1">
    <source>
        <dbReference type="SAM" id="MobiDB-lite"/>
    </source>
</evidence>
<dbReference type="PROSITE" id="PS51257">
    <property type="entry name" value="PROKAR_LIPOPROTEIN"/>
    <property type="match status" value="1"/>
</dbReference>
<protein>
    <submittedName>
        <fullName evidence="3">Uncharacterized protein</fullName>
    </submittedName>
</protein>
<evidence type="ECO:0000313" key="3">
    <source>
        <dbReference type="EMBL" id="WAR00589.1"/>
    </source>
</evidence>
<feature type="transmembrane region" description="Helical" evidence="2">
    <location>
        <begin position="21"/>
        <end position="39"/>
    </location>
</feature>
<keyword evidence="4" id="KW-1185">Reference proteome</keyword>
<dbReference type="EMBL" id="CP111014">
    <property type="protein sequence ID" value="WAR00589.1"/>
    <property type="molecule type" value="Genomic_DNA"/>
</dbReference>
<keyword evidence="2" id="KW-0472">Membrane</keyword>
<evidence type="ECO:0000256" key="2">
    <source>
        <dbReference type="SAM" id="Phobius"/>
    </source>
</evidence>
<evidence type="ECO:0000313" key="4">
    <source>
        <dbReference type="Proteomes" id="UP001164746"/>
    </source>
</evidence>
<feature type="region of interest" description="Disordered" evidence="1">
    <location>
        <begin position="181"/>
        <end position="228"/>
    </location>
</feature>
<dbReference type="Proteomes" id="UP001164746">
    <property type="component" value="Chromosome 3"/>
</dbReference>
<keyword evidence="2" id="KW-1133">Transmembrane helix</keyword>
<gene>
    <name evidence="3" type="ORF">MAR_024961</name>
</gene>
<accession>A0ABY7DWV8</accession>
<keyword evidence="2" id="KW-0812">Transmembrane</keyword>
<organism evidence="3 4">
    <name type="scientific">Mya arenaria</name>
    <name type="common">Soft-shell clam</name>
    <dbReference type="NCBI Taxonomy" id="6604"/>
    <lineage>
        <taxon>Eukaryota</taxon>
        <taxon>Metazoa</taxon>
        <taxon>Spiralia</taxon>
        <taxon>Lophotrochozoa</taxon>
        <taxon>Mollusca</taxon>
        <taxon>Bivalvia</taxon>
        <taxon>Autobranchia</taxon>
        <taxon>Heteroconchia</taxon>
        <taxon>Euheterodonta</taxon>
        <taxon>Imparidentia</taxon>
        <taxon>Neoheterodontei</taxon>
        <taxon>Myida</taxon>
        <taxon>Myoidea</taxon>
        <taxon>Myidae</taxon>
        <taxon>Mya</taxon>
    </lineage>
</organism>
<feature type="transmembrane region" description="Helical" evidence="2">
    <location>
        <begin position="120"/>
        <end position="141"/>
    </location>
</feature>
<sequence>MISITTRLCSTNRSSIIWEEFHLVVLCLGASLSCGIVLSDPLFQVVLCLGARAVLVMSTTSYVEREDWVLCQYWSVFDLENIRCQDACCEHAACCEHTACCTKQEADEIAAKGNISPGQIAMIFVIPLVAVILLFAFVLFVRRRRIKRIRKALEAELLRKIIAEALANARVNARINDLAAERRARESRGPQSPEDTMLDPPYDGSLAESGLPTRREDPSDITQSHCYRNPLDDFDKRIDNLY</sequence>